<sequence length="131" mass="13961">MGLPTLANIALLKSRKPRGAAAVDHKVTKPSLISTASLGEAIARCKAEVAAIVDECKAKNRAFRDIEFDLGMNEDDCLSSLTESWDSSAPGGALRVRQIFKDPIFCDDGFDAADIKQGTTGNCWFLAALAS</sequence>
<name>A0A6A4Z8V9_9STRA</name>
<evidence type="ECO:0000313" key="5">
    <source>
        <dbReference type="EMBL" id="KAF0708771.1"/>
    </source>
</evidence>
<evidence type="ECO:0000259" key="4">
    <source>
        <dbReference type="PROSITE" id="PS50203"/>
    </source>
</evidence>
<dbReference type="PRINTS" id="PR00704">
    <property type="entry name" value="CALPAIN"/>
</dbReference>
<evidence type="ECO:0000256" key="1">
    <source>
        <dbReference type="ARBA" id="ARBA00007623"/>
    </source>
</evidence>
<dbReference type="PROSITE" id="PS50203">
    <property type="entry name" value="CALPAIN_CAT"/>
    <property type="match status" value="1"/>
</dbReference>
<dbReference type="InterPro" id="IPR038765">
    <property type="entry name" value="Papain-like_cys_pep_sf"/>
</dbReference>
<feature type="domain" description="Calpain catalytic" evidence="4">
    <location>
        <begin position="95"/>
        <end position="131"/>
    </location>
</feature>
<feature type="active site" evidence="2">
    <location>
        <position position="123"/>
    </location>
</feature>
<dbReference type="AlphaFoldDB" id="A0A6A4Z8V9"/>
<dbReference type="InterPro" id="IPR022684">
    <property type="entry name" value="Calpain_cysteine_protease"/>
</dbReference>
<organism evidence="5">
    <name type="scientific">Aphanomyces stellatus</name>
    <dbReference type="NCBI Taxonomy" id="120398"/>
    <lineage>
        <taxon>Eukaryota</taxon>
        <taxon>Sar</taxon>
        <taxon>Stramenopiles</taxon>
        <taxon>Oomycota</taxon>
        <taxon>Saprolegniomycetes</taxon>
        <taxon>Saprolegniales</taxon>
        <taxon>Verrucalvaceae</taxon>
        <taxon>Aphanomyces</taxon>
    </lineage>
</organism>
<comment type="caution">
    <text evidence="5">The sequence shown here is derived from an EMBL/GenBank/DDBJ whole genome shotgun (WGS) entry which is preliminary data.</text>
</comment>
<dbReference type="InterPro" id="IPR000169">
    <property type="entry name" value="Pept_cys_AS"/>
</dbReference>
<comment type="caution">
    <text evidence="3">Lacks conserved residue(s) required for the propagation of feature annotation.</text>
</comment>
<dbReference type="Pfam" id="PF00648">
    <property type="entry name" value="Peptidase_C2"/>
    <property type="match status" value="1"/>
</dbReference>
<dbReference type="EMBL" id="VJMH01002438">
    <property type="protein sequence ID" value="KAF0708771.1"/>
    <property type="molecule type" value="Genomic_DNA"/>
</dbReference>
<dbReference type="PROSITE" id="PS00139">
    <property type="entry name" value="THIOL_PROTEASE_CYS"/>
    <property type="match status" value="1"/>
</dbReference>
<dbReference type="OrthoDB" id="424753at2759"/>
<feature type="non-terminal residue" evidence="5">
    <location>
        <position position="131"/>
    </location>
</feature>
<dbReference type="SUPFAM" id="SSF54001">
    <property type="entry name" value="Cysteine proteinases"/>
    <property type="match status" value="1"/>
</dbReference>
<evidence type="ECO:0000256" key="2">
    <source>
        <dbReference type="PIRSR" id="PIRSR622684-1"/>
    </source>
</evidence>
<gene>
    <name evidence="5" type="ORF">As57867_006205</name>
</gene>
<dbReference type="GO" id="GO:0004198">
    <property type="term" value="F:calcium-dependent cysteine-type endopeptidase activity"/>
    <property type="evidence" value="ECO:0007669"/>
    <property type="project" value="InterPro"/>
</dbReference>
<comment type="similarity">
    <text evidence="1">Belongs to the peptidase C2 family.</text>
</comment>
<protein>
    <recommendedName>
        <fullName evidence="4">Calpain catalytic domain-containing protein</fullName>
    </recommendedName>
</protein>
<dbReference type="InterPro" id="IPR001300">
    <property type="entry name" value="Peptidase_C2_calpain_cat"/>
</dbReference>
<accession>A0A6A4Z8V9</accession>
<evidence type="ECO:0000256" key="3">
    <source>
        <dbReference type="PROSITE-ProRule" id="PRU00239"/>
    </source>
</evidence>
<dbReference type="GO" id="GO:0006508">
    <property type="term" value="P:proteolysis"/>
    <property type="evidence" value="ECO:0007669"/>
    <property type="project" value="InterPro"/>
</dbReference>
<reference evidence="5" key="1">
    <citation type="submission" date="2019-06" db="EMBL/GenBank/DDBJ databases">
        <title>Genomics analysis of Aphanomyces spp. identifies a new class of oomycete effector associated with host adaptation.</title>
        <authorList>
            <person name="Gaulin E."/>
        </authorList>
    </citation>
    <scope>NUCLEOTIDE SEQUENCE</scope>
    <source>
        <strain evidence="5">CBS 578.67</strain>
    </source>
</reference>
<proteinExistence type="inferred from homology"/>